<feature type="domain" description="Xylose isomerase-like TIM barrel" evidence="1">
    <location>
        <begin position="64"/>
        <end position="231"/>
    </location>
</feature>
<proteinExistence type="predicted"/>
<dbReference type="InterPro" id="IPR036237">
    <property type="entry name" value="Xyl_isomerase-like_sf"/>
</dbReference>
<dbReference type="Proteomes" id="UP000249204">
    <property type="component" value="Unassembled WGS sequence"/>
</dbReference>
<reference evidence="2 3" key="1">
    <citation type="submission" date="2018-06" db="EMBL/GenBank/DDBJ databases">
        <title>Isolation of heavy metals resistant Paenibacillus silvae NC2 from Gold-Copper mine in ZiJin, China.</title>
        <authorList>
            <person name="Xu J."/>
            <person name="Mazhar H.S."/>
            <person name="Rensing C."/>
        </authorList>
    </citation>
    <scope>NUCLEOTIDE SEQUENCE [LARGE SCALE GENOMIC DNA]</scope>
    <source>
        <strain evidence="2 3">NC2</strain>
    </source>
</reference>
<dbReference type="AlphaFoldDB" id="A0A2W6PAB7"/>
<accession>A0A2W6PAB7</accession>
<dbReference type="EMBL" id="QKWW01000017">
    <property type="protein sequence ID" value="PZT56620.1"/>
    <property type="molecule type" value="Genomic_DNA"/>
</dbReference>
<organism evidence="2 3">
    <name type="scientific">Paenibacillus silvae</name>
    <dbReference type="NCBI Taxonomy" id="1325358"/>
    <lineage>
        <taxon>Bacteria</taxon>
        <taxon>Bacillati</taxon>
        <taxon>Bacillota</taxon>
        <taxon>Bacilli</taxon>
        <taxon>Bacillales</taxon>
        <taxon>Paenibacillaceae</taxon>
        <taxon>Paenibacillus</taxon>
    </lineage>
</organism>
<name>A0A2W6PAB7_9BACL</name>
<evidence type="ECO:0000313" key="3">
    <source>
        <dbReference type="Proteomes" id="UP000249204"/>
    </source>
</evidence>
<dbReference type="Gene3D" id="3.20.20.150">
    <property type="entry name" value="Divalent-metal-dependent TIM barrel enzymes"/>
    <property type="match status" value="1"/>
</dbReference>
<dbReference type="SUPFAM" id="SSF51658">
    <property type="entry name" value="Xylose isomerase-like"/>
    <property type="match status" value="1"/>
</dbReference>
<sequence length="308" mass="36116">MTANNVFGFSFYAIYDNQLQSRYKDIFGKVEATIFNREDLMGAAWDSVWTNTRHAVELFGGRNTSFHFPVNNSNIVTDPFVRSRLIETLKRSEELGIPHVVIHANQLYLLEECKHQNLKELRSRFLDCLQEVIYQAGSNVVVCLENLPPIGNLYDDADPVFLFTEDFQEIDIQNVGITWDICHYFNTVYTMHYASNDPVFRDMLPSYQPCDYMDFTRIINKIKHWHFSAFDQMANPFTETICREGVLPVESCVEESMYQKALRLIYEDAVKSNKAIIFEIAEKDYTHRYYVLQMLEWAQKVVKEHSFL</sequence>
<evidence type="ECO:0000259" key="1">
    <source>
        <dbReference type="Pfam" id="PF01261"/>
    </source>
</evidence>
<protein>
    <recommendedName>
        <fullName evidence="1">Xylose isomerase-like TIM barrel domain-containing protein</fullName>
    </recommendedName>
</protein>
<gene>
    <name evidence="2" type="ORF">DN757_06150</name>
</gene>
<dbReference type="InterPro" id="IPR013022">
    <property type="entry name" value="Xyl_isomerase-like_TIM-brl"/>
</dbReference>
<evidence type="ECO:0000313" key="2">
    <source>
        <dbReference type="EMBL" id="PZT56620.1"/>
    </source>
</evidence>
<dbReference type="Pfam" id="PF01261">
    <property type="entry name" value="AP_endonuc_2"/>
    <property type="match status" value="1"/>
</dbReference>
<comment type="caution">
    <text evidence="2">The sequence shown here is derived from an EMBL/GenBank/DDBJ whole genome shotgun (WGS) entry which is preliminary data.</text>
</comment>